<dbReference type="EMBL" id="KV424137">
    <property type="protein sequence ID" value="KZT50909.1"/>
    <property type="molecule type" value="Genomic_DNA"/>
</dbReference>
<evidence type="ECO:0000313" key="2">
    <source>
        <dbReference type="Proteomes" id="UP000076842"/>
    </source>
</evidence>
<keyword evidence="2" id="KW-1185">Reference proteome</keyword>
<proteinExistence type="predicted"/>
<gene>
    <name evidence="1" type="ORF">CALCODRAFT_163713</name>
</gene>
<sequence length="91" mass="9396">MRCGARTGMGTRSGWSGLVWSGLVAHRTRWGAPGRGAMHYCCAVWTRSAQCQVSARARARALSELRRCCGGGGARGTGTGTGAVLVQAEAG</sequence>
<accession>A0A165CJJ6</accession>
<reference evidence="1 2" key="1">
    <citation type="journal article" date="2016" name="Mol. Biol. Evol.">
        <title>Comparative Genomics of Early-Diverging Mushroom-Forming Fungi Provides Insights into the Origins of Lignocellulose Decay Capabilities.</title>
        <authorList>
            <person name="Nagy L.G."/>
            <person name="Riley R."/>
            <person name="Tritt A."/>
            <person name="Adam C."/>
            <person name="Daum C."/>
            <person name="Floudas D."/>
            <person name="Sun H."/>
            <person name="Yadav J.S."/>
            <person name="Pangilinan J."/>
            <person name="Larsson K.H."/>
            <person name="Matsuura K."/>
            <person name="Barry K."/>
            <person name="Labutti K."/>
            <person name="Kuo R."/>
            <person name="Ohm R.A."/>
            <person name="Bhattacharya S.S."/>
            <person name="Shirouzu T."/>
            <person name="Yoshinaga Y."/>
            <person name="Martin F.M."/>
            <person name="Grigoriev I.V."/>
            <person name="Hibbett D.S."/>
        </authorList>
    </citation>
    <scope>NUCLEOTIDE SEQUENCE [LARGE SCALE GENOMIC DNA]</scope>
    <source>
        <strain evidence="1 2">HHB12733</strain>
    </source>
</reference>
<dbReference type="InParanoid" id="A0A165CJJ6"/>
<dbReference type="Proteomes" id="UP000076842">
    <property type="component" value="Unassembled WGS sequence"/>
</dbReference>
<organism evidence="1 2">
    <name type="scientific">Calocera cornea HHB12733</name>
    <dbReference type="NCBI Taxonomy" id="1353952"/>
    <lineage>
        <taxon>Eukaryota</taxon>
        <taxon>Fungi</taxon>
        <taxon>Dikarya</taxon>
        <taxon>Basidiomycota</taxon>
        <taxon>Agaricomycotina</taxon>
        <taxon>Dacrymycetes</taxon>
        <taxon>Dacrymycetales</taxon>
        <taxon>Dacrymycetaceae</taxon>
        <taxon>Calocera</taxon>
    </lineage>
</organism>
<evidence type="ECO:0000313" key="1">
    <source>
        <dbReference type="EMBL" id="KZT50909.1"/>
    </source>
</evidence>
<dbReference type="AlphaFoldDB" id="A0A165CJJ6"/>
<name>A0A165CJJ6_9BASI</name>
<protein>
    <submittedName>
        <fullName evidence="1">Uncharacterized protein</fullName>
    </submittedName>
</protein>